<dbReference type="Gene3D" id="3.40.50.1970">
    <property type="match status" value="1"/>
</dbReference>
<evidence type="ECO:0000313" key="3">
    <source>
        <dbReference type="EMBL" id="SVC10743.1"/>
    </source>
</evidence>
<dbReference type="PANTHER" id="PTHR11496">
    <property type="entry name" value="ALCOHOL DEHYDROGENASE"/>
    <property type="match status" value="1"/>
</dbReference>
<dbReference type="EMBL" id="UINC01073973">
    <property type="protein sequence ID" value="SVC10743.1"/>
    <property type="molecule type" value="Genomic_DNA"/>
</dbReference>
<dbReference type="InterPro" id="IPR039697">
    <property type="entry name" value="Alcohol_dehydrogenase_Fe"/>
</dbReference>
<gene>
    <name evidence="3" type="ORF">METZ01_LOCUS263597</name>
</gene>
<dbReference type="SUPFAM" id="SSF56796">
    <property type="entry name" value="Dehydroquinate synthase-like"/>
    <property type="match status" value="1"/>
</dbReference>
<evidence type="ECO:0000259" key="2">
    <source>
        <dbReference type="Pfam" id="PF00465"/>
    </source>
</evidence>
<dbReference type="Pfam" id="PF00465">
    <property type="entry name" value="Fe-ADH"/>
    <property type="match status" value="1"/>
</dbReference>
<sequence>MSNYYNPVKIIKTENWLLELTNSIENLDISSLAIVTSPGNRKRLSLDLKFDPDSIFSDVGSNPTFDDCINAVEFCQKNMFGGVIAIGGGSVMDLAKIVIAHLCLEKLDIYELIEYKKEFPKTVPSIFLPTTHGTASEVTMWGTVWNMKEEKKYSISHP</sequence>
<dbReference type="PANTHER" id="PTHR11496:SF83">
    <property type="entry name" value="HYDROXYACID-OXOACID TRANSHYDROGENASE, MITOCHONDRIAL"/>
    <property type="match status" value="1"/>
</dbReference>
<dbReference type="GO" id="GO:0004022">
    <property type="term" value="F:alcohol dehydrogenase (NAD+) activity"/>
    <property type="evidence" value="ECO:0007669"/>
    <property type="project" value="TreeGrafter"/>
</dbReference>
<reference evidence="3" key="1">
    <citation type="submission" date="2018-05" db="EMBL/GenBank/DDBJ databases">
        <authorList>
            <person name="Lanie J.A."/>
            <person name="Ng W.-L."/>
            <person name="Kazmierczak K.M."/>
            <person name="Andrzejewski T.M."/>
            <person name="Davidsen T.M."/>
            <person name="Wayne K.J."/>
            <person name="Tettelin H."/>
            <person name="Glass J.I."/>
            <person name="Rusch D."/>
            <person name="Podicherti R."/>
            <person name="Tsui H.-C.T."/>
            <person name="Winkler M.E."/>
        </authorList>
    </citation>
    <scope>NUCLEOTIDE SEQUENCE</scope>
</reference>
<proteinExistence type="predicted"/>
<evidence type="ECO:0000256" key="1">
    <source>
        <dbReference type="ARBA" id="ARBA00023002"/>
    </source>
</evidence>
<organism evidence="3">
    <name type="scientific">marine metagenome</name>
    <dbReference type="NCBI Taxonomy" id="408172"/>
    <lineage>
        <taxon>unclassified sequences</taxon>
        <taxon>metagenomes</taxon>
        <taxon>ecological metagenomes</taxon>
    </lineage>
</organism>
<feature type="domain" description="Alcohol dehydrogenase iron-type/glycerol dehydrogenase GldA" evidence="2">
    <location>
        <begin position="7"/>
        <end position="158"/>
    </location>
</feature>
<name>A0A382JHV5_9ZZZZ</name>
<accession>A0A382JHV5</accession>
<dbReference type="AlphaFoldDB" id="A0A382JHV5"/>
<dbReference type="InterPro" id="IPR001670">
    <property type="entry name" value="ADH_Fe/GldA"/>
</dbReference>
<protein>
    <recommendedName>
        <fullName evidence="2">Alcohol dehydrogenase iron-type/glycerol dehydrogenase GldA domain-containing protein</fullName>
    </recommendedName>
</protein>
<dbReference type="GO" id="GO:0005739">
    <property type="term" value="C:mitochondrion"/>
    <property type="evidence" value="ECO:0007669"/>
    <property type="project" value="TreeGrafter"/>
</dbReference>
<feature type="non-terminal residue" evidence="3">
    <location>
        <position position="158"/>
    </location>
</feature>
<dbReference type="GO" id="GO:0046872">
    <property type="term" value="F:metal ion binding"/>
    <property type="evidence" value="ECO:0007669"/>
    <property type="project" value="InterPro"/>
</dbReference>
<keyword evidence="1" id="KW-0560">Oxidoreductase</keyword>